<proteinExistence type="predicted"/>
<organism evidence="1">
    <name type="scientific">Rhizophora mucronata</name>
    <name type="common">Asiatic mangrove</name>
    <dbReference type="NCBI Taxonomy" id="61149"/>
    <lineage>
        <taxon>Eukaryota</taxon>
        <taxon>Viridiplantae</taxon>
        <taxon>Streptophyta</taxon>
        <taxon>Embryophyta</taxon>
        <taxon>Tracheophyta</taxon>
        <taxon>Spermatophyta</taxon>
        <taxon>Magnoliopsida</taxon>
        <taxon>eudicotyledons</taxon>
        <taxon>Gunneridae</taxon>
        <taxon>Pentapetalae</taxon>
        <taxon>rosids</taxon>
        <taxon>fabids</taxon>
        <taxon>Malpighiales</taxon>
        <taxon>Rhizophoraceae</taxon>
        <taxon>Rhizophora</taxon>
    </lineage>
</organism>
<reference evidence="1" key="1">
    <citation type="submission" date="2018-02" db="EMBL/GenBank/DDBJ databases">
        <title>Rhizophora mucronata_Transcriptome.</title>
        <authorList>
            <person name="Meera S.P."/>
            <person name="Sreeshan A."/>
            <person name="Augustine A."/>
        </authorList>
    </citation>
    <scope>NUCLEOTIDE SEQUENCE</scope>
    <source>
        <tissue evidence="1">Leaf</tissue>
    </source>
</reference>
<accession>A0A2P2NPB0</accession>
<evidence type="ECO:0000313" key="1">
    <source>
        <dbReference type="EMBL" id="MBX44323.1"/>
    </source>
</evidence>
<dbReference type="EMBL" id="GGEC01063839">
    <property type="protein sequence ID" value="MBX44323.1"/>
    <property type="molecule type" value="Transcribed_RNA"/>
</dbReference>
<protein>
    <submittedName>
        <fullName evidence="1">Uncharacterized protein</fullName>
    </submittedName>
</protein>
<dbReference type="AlphaFoldDB" id="A0A2P2NPB0"/>
<name>A0A2P2NPB0_RHIMU</name>
<sequence>MQLPKYKSIWWQQILCMSQPNEIRMVPRHQIMPI</sequence>